<feature type="transmembrane region" description="Helical" evidence="10">
    <location>
        <begin position="65"/>
        <end position="85"/>
    </location>
</feature>
<dbReference type="Pfam" id="PF07096">
    <property type="entry name" value="DUF1358"/>
    <property type="match status" value="1"/>
</dbReference>
<evidence type="ECO:0000313" key="11">
    <source>
        <dbReference type="Proteomes" id="UP001652625"/>
    </source>
</evidence>
<comment type="similarity">
    <text evidence="2">Belongs to the TMEM242 family.</text>
</comment>
<feature type="transmembrane region" description="Helical" evidence="10">
    <location>
        <begin position="24"/>
        <end position="44"/>
    </location>
</feature>
<reference evidence="12" key="1">
    <citation type="submission" date="2025-08" db="UniProtKB">
        <authorList>
            <consortium name="RefSeq"/>
        </authorList>
    </citation>
    <scope>IDENTIFICATION</scope>
</reference>
<dbReference type="PANTHER" id="PTHR13141:SF4">
    <property type="entry name" value="TRANSMEMBRANE PROTEIN 242"/>
    <property type="match status" value="1"/>
</dbReference>
<evidence type="ECO:0000256" key="5">
    <source>
        <dbReference type="ARBA" id="ARBA00022792"/>
    </source>
</evidence>
<gene>
    <name evidence="12" type="primary">LOC100211677</name>
</gene>
<evidence type="ECO:0000256" key="2">
    <source>
        <dbReference type="ARBA" id="ARBA00007570"/>
    </source>
</evidence>
<dbReference type="Proteomes" id="UP001652625">
    <property type="component" value="Chromosome 03"/>
</dbReference>
<organism evidence="11 12">
    <name type="scientific">Hydra vulgaris</name>
    <name type="common">Hydra</name>
    <name type="synonym">Hydra attenuata</name>
    <dbReference type="NCBI Taxonomy" id="6087"/>
    <lineage>
        <taxon>Eukaryota</taxon>
        <taxon>Metazoa</taxon>
        <taxon>Cnidaria</taxon>
        <taxon>Hydrozoa</taxon>
        <taxon>Hydroidolina</taxon>
        <taxon>Anthoathecata</taxon>
        <taxon>Aplanulata</taxon>
        <taxon>Hydridae</taxon>
        <taxon>Hydra</taxon>
    </lineage>
</organism>
<keyword evidence="4 10" id="KW-0812">Transmembrane</keyword>
<evidence type="ECO:0000256" key="10">
    <source>
        <dbReference type="SAM" id="Phobius"/>
    </source>
</evidence>
<sequence>MNDTSKDLNEAKTDLSKNILSASFLLYVSAAAMFAGFGLTLARARKSSPKSFDSNNDGTKLAFKALGYGSLISVSASGLLVVFVAKAFGVKNSQEFGAKMKTIFPSKDGKFVHKFDNWPTKFPVKTDDGKWKEEFK</sequence>
<keyword evidence="7" id="KW-0496">Mitochondrion</keyword>
<dbReference type="GeneID" id="100211677"/>
<keyword evidence="11" id="KW-1185">Reference proteome</keyword>
<proteinExistence type="inferred from homology"/>
<evidence type="ECO:0000256" key="9">
    <source>
        <dbReference type="ARBA" id="ARBA00045905"/>
    </source>
</evidence>
<name>A0ABM4BM63_HYDVU</name>
<dbReference type="RefSeq" id="XP_065650149.1">
    <property type="nucleotide sequence ID" value="XM_065794077.1"/>
</dbReference>
<evidence type="ECO:0000256" key="8">
    <source>
        <dbReference type="ARBA" id="ARBA00023136"/>
    </source>
</evidence>
<protein>
    <recommendedName>
        <fullName evidence="3">Transmembrane protein 242</fullName>
    </recommendedName>
</protein>
<evidence type="ECO:0000256" key="7">
    <source>
        <dbReference type="ARBA" id="ARBA00023128"/>
    </source>
</evidence>
<evidence type="ECO:0000256" key="1">
    <source>
        <dbReference type="ARBA" id="ARBA00004448"/>
    </source>
</evidence>
<dbReference type="PANTHER" id="PTHR13141">
    <property type="entry name" value="TRANSMEMBRANE PROTEIN 242"/>
    <property type="match status" value="1"/>
</dbReference>
<evidence type="ECO:0000256" key="4">
    <source>
        <dbReference type="ARBA" id="ARBA00022692"/>
    </source>
</evidence>
<keyword evidence="8 10" id="KW-0472">Membrane</keyword>
<dbReference type="InterPro" id="IPR009792">
    <property type="entry name" value="TMEM242"/>
</dbReference>
<keyword evidence="6 10" id="KW-1133">Transmembrane helix</keyword>
<evidence type="ECO:0000313" key="12">
    <source>
        <dbReference type="RefSeq" id="XP_065650149.1"/>
    </source>
</evidence>
<evidence type="ECO:0000256" key="6">
    <source>
        <dbReference type="ARBA" id="ARBA00022989"/>
    </source>
</evidence>
<comment type="subcellular location">
    <subcellularLocation>
        <location evidence="1">Mitochondrion inner membrane</location>
        <topology evidence="1">Multi-pass membrane protein</topology>
    </subcellularLocation>
</comment>
<comment type="function">
    <text evidence="9">Scaffold protein that participates in the c-ring assembly of mitochondrial ATP synthase (F(1)F(0) ATP synthase or complex V) by facilitating the membrane insertion and oligomer formation of the subunit c/ATP5MC3. Participates in the incorporation of the c-ring into vestigial complexes. Additionally influences the incorporation of subunits MT-ATP6, MT-ATP8, ATP5MJ, and ATP5MK in the ATP synthase.</text>
</comment>
<accession>A0ABM4BM63</accession>
<evidence type="ECO:0000256" key="3">
    <source>
        <dbReference type="ARBA" id="ARBA00013934"/>
    </source>
</evidence>
<keyword evidence="5" id="KW-0999">Mitochondrion inner membrane</keyword>